<dbReference type="RefSeq" id="WP_018678487.1">
    <property type="nucleotide sequence ID" value="NZ_AYEV01000018.1"/>
</dbReference>
<dbReference type="AlphaFoldDB" id="V2V3A2"/>
<dbReference type="EMBL" id="AYEV01000018">
    <property type="protein sequence ID" value="ESK55326.1"/>
    <property type="molecule type" value="Genomic_DNA"/>
</dbReference>
<name>V2V3A2_9GAMM</name>
<evidence type="ECO:0000313" key="2">
    <source>
        <dbReference type="Proteomes" id="UP000017404"/>
    </source>
</evidence>
<dbReference type="Proteomes" id="UP000017404">
    <property type="component" value="Unassembled WGS sequence"/>
</dbReference>
<organism evidence="1 2">
    <name type="scientific">Acinetobacter tjernbergiae DSM 14971 = CIP 107465</name>
    <dbReference type="NCBI Taxonomy" id="1120928"/>
    <lineage>
        <taxon>Bacteria</taxon>
        <taxon>Pseudomonadati</taxon>
        <taxon>Pseudomonadota</taxon>
        <taxon>Gammaproteobacteria</taxon>
        <taxon>Moraxellales</taxon>
        <taxon>Moraxellaceae</taxon>
        <taxon>Acinetobacter</taxon>
    </lineage>
</organism>
<dbReference type="PATRIC" id="fig|1120928.5.peg.1991"/>
<accession>V2V3A2</accession>
<proteinExistence type="predicted"/>
<dbReference type="OrthoDB" id="7063929at2"/>
<dbReference type="eggNOG" id="ENOG50345UN">
    <property type="taxonomic scope" value="Bacteria"/>
</dbReference>
<sequence length="63" mass="7393">MNDYFASFTSPTFCDEHAIPVQDDDFFCHIEALGMADRVQYYQGLKNLPDERAFIDWQRSVRA</sequence>
<reference evidence="1 2" key="1">
    <citation type="submission" date="2013-10" db="EMBL/GenBank/DDBJ databases">
        <title>The Genome Sequence of Acinetobacter tjernbergiae CIP107465.</title>
        <authorList>
            <consortium name="The Broad Institute Genomics Platform"/>
            <consortium name="The Broad Institute Genome Sequencing Center for Infectious Disease"/>
            <person name="Cerqueira G."/>
            <person name="Feldgarden M."/>
            <person name="Courvalin P."/>
            <person name="Grillot-Courvalin C."/>
            <person name="Clermont D."/>
            <person name="Rocha E."/>
            <person name="Yoon E.-J."/>
            <person name="Nemec A."/>
            <person name="Young S.K."/>
            <person name="Zeng Q."/>
            <person name="Gargeya S."/>
            <person name="Fitzgerald M."/>
            <person name="Abouelleil A."/>
            <person name="Alvarado L."/>
            <person name="Berlin A.M."/>
            <person name="Chapman S.B."/>
            <person name="Gainer-Dewar J."/>
            <person name="Goldberg J."/>
            <person name="Gnerre S."/>
            <person name="Griggs A."/>
            <person name="Gujja S."/>
            <person name="Hansen M."/>
            <person name="Howarth C."/>
            <person name="Imamovic A."/>
            <person name="Ireland A."/>
            <person name="Larimer J."/>
            <person name="McCowan C."/>
            <person name="Murphy C."/>
            <person name="Pearson M."/>
            <person name="Poon T.W."/>
            <person name="Priest M."/>
            <person name="Roberts A."/>
            <person name="Saif S."/>
            <person name="Shea T."/>
            <person name="Sykes S."/>
            <person name="Wortman J."/>
            <person name="Nusbaum C."/>
            <person name="Birren B."/>
        </authorList>
    </citation>
    <scope>NUCLEOTIDE SEQUENCE [LARGE SCALE GENOMIC DNA]</scope>
    <source>
        <strain evidence="1 2">CIP 107465</strain>
    </source>
</reference>
<keyword evidence="2" id="KW-1185">Reference proteome</keyword>
<gene>
    <name evidence="1" type="ORF">F990_01967</name>
</gene>
<comment type="caution">
    <text evidence="1">The sequence shown here is derived from an EMBL/GenBank/DDBJ whole genome shotgun (WGS) entry which is preliminary data.</text>
</comment>
<evidence type="ECO:0000313" key="1">
    <source>
        <dbReference type="EMBL" id="ESK55326.1"/>
    </source>
</evidence>
<protein>
    <submittedName>
        <fullName evidence="1">Uncharacterized protein</fullName>
    </submittedName>
</protein>